<dbReference type="Proteomes" id="UP000198405">
    <property type="component" value="Unassembled WGS sequence"/>
</dbReference>
<dbReference type="EMBL" id="FZOB01000003">
    <property type="protein sequence ID" value="SNR68935.1"/>
    <property type="molecule type" value="Genomic_DNA"/>
</dbReference>
<dbReference type="RefSeq" id="WP_180706411.1">
    <property type="nucleotide sequence ID" value="NZ_FZOB01000003.1"/>
</dbReference>
<name>A0A238YCI7_9BACT</name>
<reference evidence="2" key="1">
    <citation type="submission" date="2017-06" db="EMBL/GenBank/DDBJ databases">
        <authorList>
            <person name="Varghese N."/>
            <person name="Submissions S."/>
        </authorList>
    </citation>
    <scope>NUCLEOTIDE SEQUENCE [LARGE SCALE GENOMIC DNA]</scope>
    <source>
        <strain evidence="2">DSM 15668</strain>
    </source>
</reference>
<evidence type="ECO:0000313" key="2">
    <source>
        <dbReference type="Proteomes" id="UP000198405"/>
    </source>
</evidence>
<gene>
    <name evidence="1" type="ORF">SAMN06265340_10347</name>
</gene>
<accession>A0A238YCI7</accession>
<sequence>MTQNTEKEYQAEVFVKGKLLGFEVPNEDRGEIYIIVSFPKKAGWKLRKIRMFIFLE</sequence>
<dbReference type="AlphaFoldDB" id="A0A238YCI7"/>
<evidence type="ECO:0000313" key="1">
    <source>
        <dbReference type="EMBL" id="SNR68935.1"/>
    </source>
</evidence>
<proteinExistence type="predicted"/>
<keyword evidence="2" id="KW-1185">Reference proteome</keyword>
<protein>
    <submittedName>
        <fullName evidence="1">Uncharacterized protein</fullName>
    </submittedName>
</protein>
<organism evidence="1 2">
    <name type="scientific">Desulfurobacterium atlanticum</name>
    <dbReference type="NCBI Taxonomy" id="240169"/>
    <lineage>
        <taxon>Bacteria</taxon>
        <taxon>Pseudomonadati</taxon>
        <taxon>Aquificota</taxon>
        <taxon>Aquificia</taxon>
        <taxon>Desulfurobacteriales</taxon>
        <taxon>Desulfurobacteriaceae</taxon>
        <taxon>Desulfurobacterium</taxon>
    </lineage>
</organism>